<gene>
    <name evidence="2" type="ORF">SAMN05216278_0742</name>
</gene>
<sequence length="176" mass="19057">MPDDESDAQADLSAFGGGDDPSADAEADPESDADGRSPGGRTRSEGSDPVDADVREMDAEERVELAVELLAHVEADELPLSDVVDRIETVTTNPTLTRDILDAAELRGVIDREGGTIRTRRGGTYVRFEEQVVRREGEFDCRRCGASISTGHFVRFETGELGPFGSSCIRKVLGRE</sequence>
<feature type="region of interest" description="Disordered" evidence="1">
    <location>
        <begin position="1"/>
        <end position="53"/>
    </location>
</feature>
<dbReference type="EMBL" id="FNKQ01000001">
    <property type="protein sequence ID" value="SDQ16656.1"/>
    <property type="molecule type" value="Genomic_DNA"/>
</dbReference>
<accession>A0A1H0YP85</accession>
<evidence type="ECO:0000313" key="3">
    <source>
        <dbReference type="Proteomes" id="UP000199289"/>
    </source>
</evidence>
<dbReference type="Pfam" id="PF19148">
    <property type="entry name" value="DUF5830"/>
    <property type="match status" value="1"/>
</dbReference>
<name>A0A1H0YP85_9EURY</name>
<dbReference type="Proteomes" id="UP000199289">
    <property type="component" value="Unassembled WGS sequence"/>
</dbReference>
<proteinExistence type="predicted"/>
<feature type="compositionally biased region" description="Basic and acidic residues" evidence="1">
    <location>
        <begin position="42"/>
        <end position="53"/>
    </location>
</feature>
<protein>
    <submittedName>
        <fullName evidence="2">Uncharacterized protein</fullName>
    </submittedName>
</protein>
<organism evidence="2 3">
    <name type="scientific">Halopelagius longus</name>
    <dbReference type="NCBI Taxonomy" id="1236180"/>
    <lineage>
        <taxon>Archaea</taxon>
        <taxon>Methanobacteriati</taxon>
        <taxon>Methanobacteriota</taxon>
        <taxon>Stenosarchaea group</taxon>
        <taxon>Halobacteria</taxon>
        <taxon>Halobacteriales</taxon>
        <taxon>Haloferacaceae</taxon>
    </lineage>
</organism>
<evidence type="ECO:0000256" key="1">
    <source>
        <dbReference type="SAM" id="MobiDB-lite"/>
    </source>
</evidence>
<dbReference type="AlphaFoldDB" id="A0A1H0YP85"/>
<dbReference type="InterPro" id="IPR043870">
    <property type="entry name" value="DUF5830"/>
</dbReference>
<feature type="compositionally biased region" description="Acidic residues" evidence="1">
    <location>
        <begin position="21"/>
        <end position="32"/>
    </location>
</feature>
<evidence type="ECO:0000313" key="2">
    <source>
        <dbReference type="EMBL" id="SDQ16656.1"/>
    </source>
</evidence>
<reference evidence="3" key="1">
    <citation type="submission" date="2016-10" db="EMBL/GenBank/DDBJ databases">
        <authorList>
            <person name="Varghese N."/>
            <person name="Submissions S."/>
        </authorList>
    </citation>
    <scope>NUCLEOTIDE SEQUENCE [LARGE SCALE GENOMIC DNA]</scope>
    <source>
        <strain evidence="3">CGMCC 1.12397</strain>
    </source>
</reference>